<keyword evidence="2" id="KW-0472">Membrane</keyword>
<dbReference type="InterPro" id="IPR037066">
    <property type="entry name" value="Plug_dom_sf"/>
</dbReference>
<dbReference type="PANTHER" id="PTHR40980:SF4">
    <property type="entry name" value="TONB-DEPENDENT RECEPTOR-LIKE BETA-BARREL DOMAIN-CONTAINING PROTEIN"/>
    <property type="match status" value="1"/>
</dbReference>
<dbReference type="SUPFAM" id="SSF56935">
    <property type="entry name" value="Porins"/>
    <property type="match status" value="1"/>
</dbReference>
<dbReference type="EMBL" id="CP016359">
    <property type="protein sequence ID" value="APU67572.1"/>
    <property type="molecule type" value="Genomic_DNA"/>
</dbReference>
<keyword evidence="4" id="KW-0675">Receptor</keyword>
<dbReference type="Pfam" id="PF14905">
    <property type="entry name" value="OMP_b-brl_3"/>
    <property type="match status" value="1"/>
</dbReference>
<name>A0A1L7I3B3_9FLAO</name>
<evidence type="ECO:0000256" key="2">
    <source>
        <dbReference type="ARBA" id="ARBA00023136"/>
    </source>
</evidence>
<proteinExistence type="predicted"/>
<dbReference type="Gene3D" id="2.170.130.10">
    <property type="entry name" value="TonB-dependent receptor, plug domain"/>
    <property type="match status" value="1"/>
</dbReference>
<dbReference type="InterPro" id="IPR008969">
    <property type="entry name" value="CarboxyPept-like_regulatory"/>
</dbReference>
<evidence type="ECO:0000256" key="1">
    <source>
        <dbReference type="ARBA" id="ARBA00004442"/>
    </source>
</evidence>
<protein>
    <submittedName>
        <fullName evidence="4">TonB-dependent receptor, putative</fullName>
    </submittedName>
</protein>
<organism evidence="4 5">
    <name type="scientific">Christiangramia flava JLT2011</name>
    <dbReference type="NCBI Taxonomy" id="1229726"/>
    <lineage>
        <taxon>Bacteria</taxon>
        <taxon>Pseudomonadati</taxon>
        <taxon>Bacteroidota</taxon>
        <taxon>Flavobacteriia</taxon>
        <taxon>Flavobacteriales</taxon>
        <taxon>Flavobacteriaceae</taxon>
        <taxon>Christiangramia</taxon>
    </lineage>
</organism>
<evidence type="ECO:0000313" key="4">
    <source>
        <dbReference type="EMBL" id="APU67572.1"/>
    </source>
</evidence>
<gene>
    <name evidence="4" type="ORF">GRFL_0848</name>
</gene>
<dbReference type="PANTHER" id="PTHR40980">
    <property type="entry name" value="PLUG DOMAIN-CONTAINING PROTEIN"/>
    <property type="match status" value="1"/>
</dbReference>
<dbReference type="InterPro" id="IPR041700">
    <property type="entry name" value="OMP_b-brl_3"/>
</dbReference>
<dbReference type="Proteomes" id="UP000186230">
    <property type="component" value="Chromosome"/>
</dbReference>
<reference evidence="4 5" key="1">
    <citation type="submission" date="2016-07" db="EMBL/GenBank/DDBJ databases">
        <title>Multi-omics approach to identify versatile polysaccharide utilization systems of a marine flavobacterium Gramella flava.</title>
        <authorList>
            <person name="Tang K."/>
        </authorList>
    </citation>
    <scope>NUCLEOTIDE SEQUENCE [LARGE SCALE GENOMIC DNA]</scope>
    <source>
        <strain evidence="4 5">JLT2011</strain>
    </source>
</reference>
<comment type="subcellular location">
    <subcellularLocation>
        <location evidence="1">Cell outer membrane</location>
    </subcellularLocation>
</comment>
<dbReference type="GO" id="GO:0009279">
    <property type="term" value="C:cell outer membrane"/>
    <property type="evidence" value="ECO:0007669"/>
    <property type="project" value="UniProtKB-SubCell"/>
</dbReference>
<keyword evidence="5" id="KW-1185">Reference proteome</keyword>
<dbReference type="OrthoDB" id="8764943at2"/>
<dbReference type="RefSeq" id="WP_083643435.1">
    <property type="nucleotide sequence ID" value="NZ_AMRU01000003.1"/>
</dbReference>
<dbReference type="InterPro" id="IPR036942">
    <property type="entry name" value="Beta-barrel_TonB_sf"/>
</dbReference>
<dbReference type="Pfam" id="PF13715">
    <property type="entry name" value="CarbopepD_reg_2"/>
    <property type="match status" value="1"/>
</dbReference>
<dbReference type="Gene3D" id="2.60.40.1120">
    <property type="entry name" value="Carboxypeptidase-like, regulatory domain"/>
    <property type="match status" value="1"/>
</dbReference>
<dbReference type="Gene3D" id="2.40.170.20">
    <property type="entry name" value="TonB-dependent receptor, beta-barrel domain"/>
    <property type="match status" value="1"/>
</dbReference>
<dbReference type="SUPFAM" id="SSF49464">
    <property type="entry name" value="Carboxypeptidase regulatory domain-like"/>
    <property type="match status" value="1"/>
</dbReference>
<dbReference type="STRING" id="1229726.GRFL_0848"/>
<evidence type="ECO:0000313" key="5">
    <source>
        <dbReference type="Proteomes" id="UP000186230"/>
    </source>
</evidence>
<sequence>MKRTLLILLFFAYSISQAQELSITGSVKDDSNQPLAGATILLKTIENDTLIKATISNIEGVFLMENLKPKSYKLEISSIGYAKFEKQIQLKGTTNLGEISMTQSEETLDEVLVEAEKPIVQVLADKTVFNVENTLNTTGTNAFELLRKAPGILIDNSGGIIVEGKAGVQIYINDKPSVLRGDDLQSFLKGLQADDIASLEIITQPSSKYDAAGNAGIINIKLKKNKSLGTNGNMNSSLTIGDYARINNGLSFNNREKGHNLYGSYSNRFGKSTNYLYLLRQQNGIEFDAKTNSVFDSNSNNFRIGYDFFASDKSTIGAIVQTNFNNFFSDNNSRTPIRQIGETSFDSILIANNRSHTISKNLSTNLNYRYSDTLGRSLNIDLDYGKYDRDGNAFQPNIYYGSDEMEILNQNITRQLTPTNIDVWTAKTDFETNFLNGKLASGFKFSSVVTDNNFQFYDIENSIESLNKDRSNRFEYRENINAGYIFFNKKWAKWSFQGGLRVEQTISEGNLSSAQNNQNQTVKRNYTNLFPSGGFTYQLNRINQFAINYSRRIERPNYQSLNPFEYKIDELSYRRGNPFLQPQYTNNLKLSHTYKYKFTTSLSYSHVSDFFAQITEAEGERRNYIMERNIANQEVWNLGISWPFKLQEWWNVYVSLNGSTNSYKSDNPDFQPISQETLSFYAQNTIALPAEISMEISGWYSSPTVWGGTYQTKALGSLNLAFQKKFLDENLSAKIAMNDILYTAPWRGNTRYGNLYIQGQGGSDSRNIVFSLSYNFGSQQIKKARDRKTGLEDESSRIQ</sequence>
<dbReference type="AlphaFoldDB" id="A0A1L7I3B3"/>
<keyword evidence="3" id="KW-0998">Cell outer membrane</keyword>
<accession>A0A1L7I3B3</accession>
<evidence type="ECO:0000256" key="3">
    <source>
        <dbReference type="ARBA" id="ARBA00023237"/>
    </source>
</evidence>
<dbReference type="KEGG" id="gfl:GRFL_0848"/>